<evidence type="ECO:0000313" key="4">
    <source>
        <dbReference type="Proteomes" id="UP001270362"/>
    </source>
</evidence>
<evidence type="ECO:0000313" key="3">
    <source>
        <dbReference type="EMBL" id="KAK3693333.1"/>
    </source>
</evidence>
<organism evidence="3 4">
    <name type="scientific">Podospora appendiculata</name>
    <dbReference type="NCBI Taxonomy" id="314037"/>
    <lineage>
        <taxon>Eukaryota</taxon>
        <taxon>Fungi</taxon>
        <taxon>Dikarya</taxon>
        <taxon>Ascomycota</taxon>
        <taxon>Pezizomycotina</taxon>
        <taxon>Sordariomycetes</taxon>
        <taxon>Sordariomycetidae</taxon>
        <taxon>Sordariales</taxon>
        <taxon>Podosporaceae</taxon>
        <taxon>Podospora</taxon>
    </lineage>
</organism>
<reference evidence="3" key="2">
    <citation type="submission" date="2023-06" db="EMBL/GenBank/DDBJ databases">
        <authorList>
            <consortium name="Lawrence Berkeley National Laboratory"/>
            <person name="Haridas S."/>
            <person name="Hensen N."/>
            <person name="Bonometti L."/>
            <person name="Westerberg I."/>
            <person name="Brannstrom I.O."/>
            <person name="Guillou S."/>
            <person name="Cros-Aarteil S."/>
            <person name="Calhoun S."/>
            <person name="Kuo A."/>
            <person name="Mondo S."/>
            <person name="Pangilinan J."/>
            <person name="Riley R."/>
            <person name="Labutti K."/>
            <person name="Andreopoulos B."/>
            <person name="Lipzen A."/>
            <person name="Chen C."/>
            <person name="Yanf M."/>
            <person name="Daum C."/>
            <person name="Ng V."/>
            <person name="Clum A."/>
            <person name="Steindorff A."/>
            <person name="Ohm R."/>
            <person name="Martin F."/>
            <person name="Silar P."/>
            <person name="Natvig D."/>
            <person name="Lalanne C."/>
            <person name="Gautier V."/>
            <person name="Ament-Velasquez S.L."/>
            <person name="Kruys A."/>
            <person name="Hutchinson M.I."/>
            <person name="Powell A.J."/>
            <person name="Barry K."/>
            <person name="Miller A.N."/>
            <person name="Grigoriev I.V."/>
            <person name="Debuchy R."/>
            <person name="Gladieux P."/>
            <person name="Thoren M.H."/>
            <person name="Johannesson H."/>
        </authorList>
    </citation>
    <scope>NUCLEOTIDE SEQUENCE</scope>
    <source>
        <strain evidence="3">CBS 314.62</strain>
    </source>
</reference>
<accession>A0AAE0XH89</accession>
<feature type="signal peptide" evidence="2">
    <location>
        <begin position="1"/>
        <end position="18"/>
    </location>
</feature>
<name>A0AAE0XH89_9PEZI</name>
<comment type="caution">
    <text evidence="3">The sequence shown here is derived from an EMBL/GenBank/DDBJ whole genome shotgun (WGS) entry which is preliminary data.</text>
</comment>
<proteinExistence type="predicted"/>
<evidence type="ECO:0000256" key="2">
    <source>
        <dbReference type="SAM" id="SignalP"/>
    </source>
</evidence>
<evidence type="ECO:0008006" key="5">
    <source>
        <dbReference type="Google" id="ProtNLM"/>
    </source>
</evidence>
<feature type="region of interest" description="Disordered" evidence="1">
    <location>
        <begin position="41"/>
        <end position="70"/>
    </location>
</feature>
<dbReference type="Proteomes" id="UP001270362">
    <property type="component" value="Unassembled WGS sequence"/>
</dbReference>
<gene>
    <name evidence="3" type="ORF">B0T22DRAFT_525730</name>
</gene>
<reference evidence="3" key="1">
    <citation type="journal article" date="2023" name="Mol. Phylogenet. Evol.">
        <title>Genome-scale phylogeny and comparative genomics of the fungal order Sordariales.</title>
        <authorList>
            <person name="Hensen N."/>
            <person name="Bonometti L."/>
            <person name="Westerberg I."/>
            <person name="Brannstrom I.O."/>
            <person name="Guillou S."/>
            <person name="Cros-Aarteil S."/>
            <person name="Calhoun S."/>
            <person name="Haridas S."/>
            <person name="Kuo A."/>
            <person name="Mondo S."/>
            <person name="Pangilinan J."/>
            <person name="Riley R."/>
            <person name="LaButti K."/>
            <person name="Andreopoulos B."/>
            <person name="Lipzen A."/>
            <person name="Chen C."/>
            <person name="Yan M."/>
            <person name="Daum C."/>
            <person name="Ng V."/>
            <person name="Clum A."/>
            <person name="Steindorff A."/>
            <person name="Ohm R.A."/>
            <person name="Martin F."/>
            <person name="Silar P."/>
            <person name="Natvig D.O."/>
            <person name="Lalanne C."/>
            <person name="Gautier V."/>
            <person name="Ament-Velasquez S.L."/>
            <person name="Kruys A."/>
            <person name="Hutchinson M.I."/>
            <person name="Powell A.J."/>
            <person name="Barry K."/>
            <person name="Miller A.N."/>
            <person name="Grigoriev I.V."/>
            <person name="Debuchy R."/>
            <person name="Gladieux P."/>
            <person name="Hiltunen Thoren M."/>
            <person name="Johannesson H."/>
        </authorList>
    </citation>
    <scope>NUCLEOTIDE SEQUENCE</scope>
    <source>
        <strain evidence="3">CBS 314.62</strain>
    </source>
</reference>
<dbReference type="EMBL" id="JAULSO010000001">
    <property type="protein sequence ID" value="KAK3693333.1"/>
    <property type="molecule type" value="Genomic_DNA"/>
</dbReference>
<sequence length="199" mass="21005">MLFTQALLAAFASTAALAFVVPKGLPDGSKLAARLSALSASTPAPAPAPARPAAIDSRSRVPGTSANPHGRRDGSFWELRCGCSWNIDHGNADRAVQGITDQCAAYAHANNSGGCVMASDNAWYTISDNVVAFLCYGGSTSVSRINNAFSKINEKCGLYIAGSVMWEEGLFREIVHGYMRYSSGLDFCRNSITSGSSHC</sequence>
<evidence type="ECO:0000256" key="1">
    <source>
        <dbReference type="SAM" id="MobiDB-lite"/>
    </source>
</evidence>
<protein>
    <recommendedName>
        <fullName evidence="5">Ecp2 effector protein domain-containing protein</fullName>
    </recommendedName>
</protein>
<dbReference type="AlphaFoldDB" id="A0AAE0XH89"/>
<keyword evidence="4" id="KW-1185">Reference proteome</keyword>
<keyword evidence="2" id="KW-0732">Signal</keyword>
<feature type="chain" id="PRO_5042114705" description="Ecp2 effector protein domain-containing protein" evidence="2">
    <location>
        <begin position="19"/>
        <end position="199"/>
    </location>
</feature>